<gene>
    <name evidence="7" type="ORF">V5E97_25280</name>
</gene>
<dbReference type="RefSeq" id="WP_406694392.1">
    <property type="nucleotide sequence ID" value="NZ_CP155447.1"/>
</dbReference>
<dbReference type="EMBL" id="CP155447">
    <property type="protein sequence ID" value="XBH01648.1"/>
    <property type="molecule type" value="Genomic_DNA"/>
</dbReference>
<dbReference type="CDD" id="cd02440">
    <property type="entry name" value="AdoMet_MTases"/>
    <property type="match status" value="1"/>
</dbReference>
<name>A0AAU7C935_9BACT</name>
<dbReference type="SUPFAM" id="SSF53335">
    <property type="entry name" value="S-adenosyl-L-methionine-dependent methyltransferases"/>
    <property type="match status" value="1"/>
</dbReference>
<dbReference type="PIRSF" id="PIRSF005739">
    <property type="entry name" value="O-mtase"/>
    <property type="match status" value="1"/>
</dbReference>
<dbReference type="InterPro" id="IPR036388">
    <property type="entry name" value="WH-like_DNA-bd_sf"/>
</dbReference>
<dbReference type="PANTHER" id="PTHR43712:SF2">
    <property type="entry name" value="O-METHYLTRANSFERASE CICE"/>
    <property type="match status" value="1"/>
</dbReference>
<dbReference type="Gene3D" id="1.10.10.10">
    <property type="entry name" value="Winged helix-like DNA-binding domain superfamily/Winged helix DNA-binding domain"/>
    <property type="match status" value="1"/>
</dbReference>
<sequence>MAMRPPSPELFFDTISAYQRTEALQAAIELDLFSLVAAGRQTAAELAEASQAAPRGIRILADYLTILGFLHKEGDRYELTDDTRVFLNRESPAYVGGAARFMLAPDLRESFQQLTAAVRRGGTAASEEGTVSHDNPIWVEFARAMAPLMQMPAQLLAGLVGGDAGRPLRVLDVAAGHGLFGITIAERYPEAQITALDWPNVLAVAEENARRAGVNERYALRPGSAFDVAWGGPYDLVLLTNFLHHFDRSTCEQLAANAYAALAPGGRTLTLDFIPEPDRVTPPATAGFALVMLATTARGDAYTFTEFQDMFARAGFVRSEFHALAPTTQQAVVSYKD</sequence>
<feature type="domain" description="O-methyltransferase C-terminal" evidence="5">
    <location>
        <begin position="169"/>
        <end position="316"/>
    </location>
</feature>
<dbReference type="PROSITE" id="PS51683">
    <property type="entry name" value="SAM_OMT_II"/>
    <property type="match status" value="1"/>
</dbReference>
<dbReference type="InterPro" id="IPR029063">
    <property type="entry name" value="SAM-dependent_MTases_sf"/>
</dbReference>
<protein>
    <submittedName>
        <fullName evidence="7">Class I SAM-dependent methyltransferase</fullName>
    </submittedName>
</protein>
<dbReference type="InterPro" id="IPR036390">
    <property type="entry name" value="WH_DNA-bd_sf"/>
</dbReference>
<dbReference type="AlphaFoldDB" id="A0AAU7C935"/>
<evidence type="ECO:0000313" key="7">
    <source>
        <dbReference type="EMBL" id="XBH01648.1"/>
    </source>
</evidence>
<dbReference type="Pfam" id="PF08100">
    <property type="entry name" value="Dimerisation"/>
    <property type="match status" value="1"/>
</dbReference>
<dbReference type="Gene3D" id="1.20.5.840">
    <property type="entry name" value="hypothetical RNA methyltransferase"/>
    <property type="match status" value="1"/>
</dbReference>
<evidence type="ECO:0000256" key="2">
    <source>
        <dbReference type="ARBA" id="ARBA00022679"/>
    </source>
</evidence>
<evidence type="ECO:0000256" key="3">
    <source>
        <dbReference type="ARBA" id="ARBA00022691"/>
    </source>
</evidence>
<dbReference type="InterPro" id="IPR012967">
    <property type="entry name" value="COMT_dimerisation"/>
</dbReference>
<organism evidence="7">
    <name type="scientific">Singulisphaera sp. Ch08</name>
    <dbReference type="NCBI Taxonomy" id="3120278"/>
    <lineage>
        <taxon>Bacteria</taxon>
        <taxon>Pseudomonadati</taxon>
        <taxon>Planctomycetota</taxon>
        <taxon>Planctomycetia</taxon>
        <taxon>Isosphaerales</taxon>
        <taxon>Isosphaeraceae</taxon>
        <taxon>Singulisphaera</taxon>
    </lineage>
</organism>
<reference evidence="7" key="1">
    <citation type="submission" date="2024-05" db="EMBL/GenBank/DDBJ databases">
        <title>Planctomycetes of the genus Singulisphaera possess chitinolytic capabilities.</title>
        <authorList>
            <person name="Ivanova A."/>
        </authorList>
    </citation>
    <scope>NUCLEOTIDE SEQUENCE</scope>
    <source>
        <strain evidence="7">Ch08T</strain>
    </source>
</reference>
<dbReference type="Pfam" id="PF00891">
    <property type="entry name" value="Methyltransf_2"/>
    <property type="match status" value="1"/>
</dbReference>
<dbReference type="InterPro" id="IPR016461">
    <property type="entry name" value="COMT-like"/>
</dbReference>
<keyword evidence="1 7" id="KW-0489">Methyltransferase</keyword>
<accession>A0AAU7C935</accession>
<proteinExistence type="predicted"/>
<dbReference type="GO" id="GO:0032259">
    <property type="term" value="P:methylation"/>
    <property type="evidence" value="ECO:0007669"/>
    <property type="project" value="UniProtKB-KW"/>
</dbReference>
<dbReference type="GO" id="GO:0046983">
    <property type="term" value="F:protein dimerization activity"/>
    <property type="evidence" value="ECO:0007669"/>
    <property type="project" value="InterPro"/>
</dbReference>
<keyword evidence="3" id="KW-0949">S-adenosyl-L-methionine</keyword>
<feature type="domain" description="O-methyltransferase dimerisation" evidence="6">
    <location>
        <begin position="13"/>
        <end position="88"/>
    </location>
</feature>
<dbReference type="PANTHER" id="PTHR43712">
    <property type="entry name" value="PUTATIVE (AFU_ORTHOLOGUE AFUA_4G14580)-RELATED"/>
    <property type="match status" value="1"/>
</dbReference>
<evidence type="ECO:0000256" key="1">
    <source>
        <dbReference type="ARBA" id="ARBA00022603"/>
    </source>
</evidence>
<dbReference type="SUPFAM" id="SSF46785">
    <property type="entry name" value="Winged helix' DNA-binding domain"/>
    <property type="match status" value="1"/>
</dbReference>
<dbReference type="GO" id="GO:0008171">
    <property type="term" value="F:O-methyltransferase activity"/>
    <property type="evidence" value="ECO:0007669"/>
    <property type="project" value="InterPro"/>
</dbReference>
<keyword evidence="2" id="KW-0808">Transferase</keyword>
<evidence type="ECO:0000259" key="5">
    <source>
        <dbReference type="Pfam" id="PF00891"/>
    </source>
</evidence>
<dbReference type="Gene3D" id="3.40.50.150">
    <property type="entry name" value="Vaccinia Virus protein VP39"/>
    <property type="match status" value="1"/>
</dbReference>
<dbReference type="InterPro" id="IPR001077">
    <property type="entry name" value="COMT_C"/>
</dbReference>
<feature type="active site" description="Proton acceptor" evidence="4">
    <location>
        <position position="244"/>
    </location>
</feature>
<evidence type="ECO:0000256" key="4">
    <source>
        <dbReference type="PIRSR" id="PIRSR005739-1"/>
    </source>
</evidence>
<evidence type="ECO:0000259" key="6">
    <source>
        <dbReference type="Pfam" id="PF08100"/>
    </source>
</evidence>